<sequence>TPKALKNISSLNPISSFVTPATNTKTQASKDGNQTEEVQSGQSPSLHNLSNLSKSIADAEILWSLKCVESHFSAHSNIGMNELFRKMFCDSQIAEGYSLSESKYRYVTTFGLGPHFAKKLLWDVQKSPAHTFLFDESLNAELQSKQMDVHVRYWCNETDRVQSRYLTSLFMGHGKAENLLHHYEEATKEFDASKTWHISMDGPNVNLAFERELKKIRAELNLPSLIELGTCGLHTVHRAFQTGAKATNWDLDNYLKKEYNLFKDSPARREDYVTYTGVDMFLRNFAIIGKFFLGIFYLFVQHLRIDKLLKAKHLFWISLAQDFQPFLKMYQTEKPMVPFLASDLQNLLRSVMNRFIKENVLSSANSFTQVAKVDVSLDKNKKTCKELDIGIVTRKELDHLKQHQVISSKEKKHFEFDAKAFLSSTAGKLLEKCPLKFQSCLLDAKRIPEADVDSIKREYSSFVQEVHDNPKVLEGFQSYSVCEDRVDSFLASHLKSSKYQKLWNLVKCLLVLSHGQAGVERGFSVNKEAMQYHFKERSVVALRIIYDHIQSAGGILNVEIDQPLRNAVKSASSQYRNELKRQKEEEKSREQEEANKEVNDQICTF</sequence>
<feature type="compositionally biased region" description="Basic and acidic residues" evidence="1">
    <location>
        <begin position="577"/>
        <end position="599"/>
    </location>
</feature>
<evidence type="ECO:0000256" key="2">
    <source>
        <dbReference type="SAM" id="Phobius"/>
    </source>
</evidence>
<feature type="region of interest" description="Disordered" evidence="1">
    <location>
        <begin position="18"/>
        <end position="46"/>
    </location>
</feature>
<dbReference type="PANTHER" id="PTHR37162:SF11">
    <property type="match status" value="1"/>
</dbReference>
<feature type="non-terminal residue" evidence="3">
    <location>
        <position position="605"/>
    </location>
</feature>
<keyword evidence="2" id="KW-0812">Transmembrane</keyword>
<keyword evidence="4" id="KW-1185">Reference proteome</keyword>
<proteinExistence type="predicted"/>
<keyword evidence="2" id="KW-1133">Transmembrane helix</keyword>
<feature type="non-terminal residue" evidence="3">
    <location>
        <position position="1"/>
    </location>
</feature>
<dbReference type="PANTHER" id="PTHR37162">
    <property type="entry name" value="HAT FAMILY DIMERISATION DOMAINCONTAINING PROTEIN-RELATED"/>
    <property type="match status" value="1"/>
</dbReference>
<evidence type="ECO:0000313" key="4">
    <source>
        <dbReference type="Proteomes" id="UP001159405"/>
    </source>
</evidence>
<evidence type="ECO:0000313" key="3">
    <source>
        <dbReference type="EMBL" id="CAH3167024.1"/>
    </source>
</evidence>
<accession>A0ABN8QQV2</accession>
<feature type="region of interest" description="Disordered" evidence="1">
    <location>
        <begin position="575"/>
        <end position="605"/>
    </location>
</feature>
<dbReference type="EMBL" id="CALNXK010000139">
    <property type="protein sequence ID" value="CAH3167024.1"/>
    <property type="molecule type" value="Genomic_DNA"/>
</dbReference>
<comment type="caution">
    <text evidence="3">The sequence shown here is derived from an EMBL/GenBank/DDBJ whole genome shotgun (WGS) entry which is preliminary data.</text>
</comment>
<reference evidence="3 4" key="1">
    <citation type="submission" date="2022-05" db="EMBL/GenBank/DDBJ databases">
        <authorList>
            <consortium name="Genoscope - CEA"/>
            <person name="William W."/>
        </authorList>
    </citation>
    <scope>NUCLEOTIDE SEQUENCE [LARGE SCALE GENOMIC DNA]</scope>
</reference>
<protein>
    <submittedName>
        <fullName evidence="3">Uncharacterized protein</fullName>
    </submittedName>
</protein>
<name>A0ABN8QQV2_9CNID</name>
<evidence type="ECO:0000256" key="1">
    <source>
        <dbReference type="SAM" id="MobiDB-lite"/>
    </source>
</evidence>
<keyword evidence="2" id="KW-0472">Membrane</keyword>
<feature type="transmembrane region" description="Helical" evidence="2">
    <location>
        <begin position="281"/>
        <end position="300"/>
    </location>
</feature>
<dbReference type="Proteomes" id="UP001159405">
    <property type="component" value="Unassembled WGS sequence"/>
</dbReference>
<organism evidence="3 4">
    <name type="scientific">Porites lobata</name>
    <dbReference type="NCBI Taxonomy" id="104759"/>
    <lineage>
        <taxon>Eukaryota</taxon>
        <taxon>Metazoa</taxon>
        <taxon>Cnidaria</taxon>
        <taxon>Anthozoa</taxon>
        <taxon>Hexacorallia</taxon>
        <taxon>Scleractinia</taxon>
        <taxon>Fungiina</taxon>
        <taxon>Poritidae</taxon>
        <taxon>Porites</taxon>
    </lineage>
</organism>
<gene>
    <name evidence="3" type="ORF">PLOB_00007995</name>
</gene>